<keyword evidence="1" id="KW-0853">WD repeat</keyword>
<dbReference type="VEuPathDB" id="GiardiaDB:QR46_2589"/>
<dbReference type="InterPro" id="IPR001680">
    <property type="entry name" value="WD40_rpt"/>
</dbReference>
<protein>
    <submittedName>
        <fullName evidence="2">Uncharacterized protein</fullName>
    </submittedName>
</protein>
<reference evidence="2 3" key="1">
    <citation type="journal article" date="2015" name="Mol. Biochem. Parasitol.">
        <title>Identification of polymorphic genes for use in assemblage B genotyping assays through comparative genomics of multiple assemblage B Giardia duodenalis isolates.</title>
        <authorList>
            <person name="Wielinga C."/>
            <person name="Thompson R.C."/>
            <person name="Monis P."/>
            <person name="Ryan U."/>
        </authorList>
    </citation>
    <scope>NUCLEOTIDE SEQUENCE [LARGE SCALE GENOMIC DNA]</scope>
    <source>
        <strain evidence="2 3">BAH15c1</strain>
    </source>
</reference>
<dbReference type="InterPro" id="IPR036322">
    <property type="entry name" value="WD40_repeat_dom_sf"/>
</dbReference>
<dbReference type="InterPro" id="IPR015943">
    <property type="entry name" value="WD40/YVTN_repeat-like_dom_sf"/>
</dbReference>
<evidence type="ECO:0000313" key="3">
    <source>
        <dbReference type="Proteomes" id="UP000070089"/>
    </source>
</evidence>
<dbReference type="EMBL" id="JXTI01000070">
    <property type="protein sequence ID" value="KWX13412.1"/>
    <property type="molecule type" value="Genomic_DNA"/>
</dbReference>
<dbReference type="SUPFAM" id="SSF50978">
    <property type="entry name" value="WD40 repeat-like"/>
    <property type="match status" value="1"/>
</dbReference>
<organism evidence="2 3">
    <name type="scientific">Giardia duodenalis assemblage B</name>
    <dbReference type="NCBI Taxonomy" id="1394984"/>
    <lineage>
        <taxon>Eukaryota</taxon>
        <taxon>Metamonada</taxon>
        <taxon>Diplomonadida</taxon>
        <taxon>Hexamitidae</taxon>
        <taxon>Giardiinae</taxon>
        <taxon>Giardia</taxon>
    </lineage>
</organism>
<proteinExistence type="predicted"/>
<comment type="caution">
    <text evidence="2">The sequence shown here is derived from an EMBL/GenBank/DDBJ whole genome shotgun (WGS) entry which is preliminary data.</text>
</comment>
<dbReference type="Gene3D" id="2.130.10.10">
    <property type="entry name" value="YVTN repeat-like/Quinoprotein amine dehydrogenase"/>
    <property type="match status" value="1"/>
</dbReference>
<dbReference type="OrthoDB" id="71437at2759"/>
<accession>A0A132NUN9</accession>
<evidence type="ECO:0000313" key="2">
    <source>
        <dbReference type="EMBL" id="KWX13412.1"/>
    </source>
</evidence>
<sequence length="436" mass="48692">MDFRERDIYTQLARFYCPEVDISDLKLGLSQPSTDSLTLNISSKQSLLTTQLQSCLNTGYQFTNQAPTQVGTDLVFKRTREFTMTEPMVALEQAGSDRFLVGTASCSVVGFNTELRKISVFQQLHSNRISALHSFYAGGSDSPTHFLSGSDDHLIKLNSHERNMTMQTFVGSDTGITSLSYDPSNDIFISANRSGHVHMWSQKAQRPLCLYSCENAKSTFPVTLAQFTLNPGYFVAASGTFLSLWDLRYNARPVTSTNLLPSYAERLVLLSITGYGTHHKACDWAVLTSKGLFRVTLDDNPRIVQGMAELSLETVCDILSCNLFTKKSEPLKSSPCLLTINREGLHKSIGTDEDIHPLSILDQCDYRKRLDYVCKRPHQVGRNAHGTYLRPSVLEPENQGFMLVSSNSTTLHLYHIGTRGGKGCRKQSKNEELNDQ</sequence>
<dbReference type="PROSITE" id="PS50082">
    <property type="entry name" value="WD_REPEATS_2"/>
    <property type="match status" value="1"/>
</dbReference>
<dbReference type="SMART" id="SM00320">
    <property type="entry name" value="WD40"/>
    <property type="match status" value="3"/>
</dbReference>
<name>A0A132NUN9_GIAIN</name>
<dbReference type="Pfam" id="PF00400">
    <property type="entry name" value="WD40"/>
    <property type="match status" value="1"/>
</dbReference>
<evidence type="ECO:0000256" key="1">
    <source>
        <dbReference type="PROSITE-ProRule" id="PRU00221"/>
    </source>
</evidence>
<feature type="repeat" description="WD" evidence="1">
    <location>
        <begin position="169"/>
        <end position="201"/>
    </location>
</feature>
<dbReference type="Proteomes" id="UP000070089">
    <property type="component" value="Unassembled WGS sequence"/>
</dbReference>
<dbReference type="AlphaFoldDB" id="A0A132NUN9"/>
<gene>
    <name evidence="2" type="ORF">QR46_2589</name>
</gene>